<proteinExistence type="predicted"/>
<evidence type="ECO:0000256" key="2">
    <source>
        <dbReference type="ARBA" id="ARBA00022516"/>
    </source>
</evidence>
<comment type="pathway">
    <text evidence="9">Isoprenoid biosynthesis; isopentenyl diphosphate biosynthesis via mevalonate pathway; isopentenyl diphosphate from (R)-mevalonate: step 1/3.</text>
</comment>
<evidence type="ECO:0000256" key="3">
    <source>
        <dbReference type="ARBA" id="ARBA00022679"/>
    </source>
</evidence>
<keyword evidence="3 12" id="KW-0808">Transferase</keyword>
<evidence type="ECO:0000313" key="13">
    <source>
        <dbReference type="Proteomes" id="UP001370590"/>
    </source>
</evidence>
<evidence type="ECO:0000313" key="12">
    <source>
        <dbReference type="EMBL" id="MEJ6400607.1"/>
    </source>
</evidence>
<keyword evidence="8" id="KW-0443">Lipid metabolism</keyword>
<dbReference type="EC" id="2.7.1.36" evidence="12"/>
<dbReference type="Gene3D" id="3.30.230.10">
    <property type="match status" value="1"/>
</dbReference>
<evidence type="ECO:0000256" key="5">
    <source>
        <dbReference type="ARBA" id="ARBA00022777"/>
    </source>
</evidence>
<evidence type="ECO:0000256" key="6">
    <source>
        <dbReference type="ARBA" id="ARBA00022840"/>
    </source>
</evidence>
<accession>A0ABU8SL21</accession>
<evidence type="ECO:0000256" key="7">
    <source>
        <dbReference type="ARBA" id="ARBA00022842"/>
    </source>
</evidence>
<dbReference type="InterPro" id="IPR006205">
    <property type="entry name" value="Mev_gal_kin"/>
</dbReference>
<sequence length="307" mass="33160">MKKEATGKSHAKIILIGEHSVVYGKPAIAFPIDSIPITVTTKSISHGMRINSEFYKGELKEAPVNLTGIKRLITTICNELSPTDVHLQINFSSEIPSERGMGSSAAVSIALIKSLYHYFNAPLSRAKLFELSDIEETITHGNPSGIDTATVSSESPVWFIHKQQPATIDLNLNGYLIIADSGIRGQTDVAVNSVRQLVKQDQNANAAIQHLGDLTNQTKTVLEQNQINRLGTLMNQAQQQLDYLGINIPRTEYLINVANQNGSLGTKLTGSGLGGCIISLTDTHSKAVKIANALSNAGAVNTWIESF</sequence>
<dbReference type="Gene3D" id="3.30.70.890">
    <property type="entry name" value="GHMP kinase, C-terminal domain"/>
    <property type="match status" value="1"/>
</dbReference>
<evidence type="ECO:0000256" key="8">
    <source>
        <dbReference type="ARBA" id="ARBA00023098"/>
    </source>
</evidence>
<keyword evidence="6" id="KW-0067">ATP-binding</keyword>
<keyword evidence="4" id="KW-0547">Nucleotide-binding</keyword>
<dbReference type="SUPFAM" id="SSF55060">
    <property type="entry name" value="GHMP Kinase, C-terminal domain"/>
    <property type="match status" value="1"/>
</dbReference>
<dbReference type="RefSeq" id="WP_339960413.1">
    <property type="nucleotide sequence ID" value="NZ_JAWMWH010000001.1"/>
</dbReference>
<evidence type="ECO:0000259" key="11">
    <source>
        <dbReference type="Pfam" id="PF08544"/>
    </source>
</evidence>
<evidence type="ECO:0000256" key="1">
    <source>
        <dbReference type="ARBA" id="ARBA00022490"/>
    </source>
</evidence>
<comment type="caution">
    <text evidence="12">The sequence shown here is derived from an EMBL/GenBank/DDBJ whole genome shotgun (WGS) entry which is preliminary data.</text>
</comment>
<dbReference type="InterPro" id="IPR020568">
    <property type="entry name" value="Ribosomal_Su5_D2-typ_SF"/>
</dbReference>
<evidence type="ECO:0000256" key="9">
    <source>
        <dbReference type="ARBA" id="ARBA00029438"/>
    </source>
</evidence>
<keyword evidence="7" id="KW-0460">Magnesium</keyword>
<feature type="domain" description="GHMP kinase C-terminal" evidence="11">
    <location>
        <begin position="222"/>
        <end position="298"/>
    </location>
</feature>
<dbReference type="Proteomes" id="UP001370590">
    <property type="component" value="Unassembled WGS sequence"/>
</dbReference>
<dbReference type="EMBL" id="JAWMWH010000001">
    <property type="protein sequence ID" value="MEJ6400607.1"/>
    <property type="molecule type" value="Genomic_DNA"/>
</dbReference>
<keyword evidence="5 12" id="KW-0418">Kinase</keyword>
<dbReference type="PANTHER" id="PTHR43290">
    <property type="entry name" value="MEVALONATE KINASE"/>
    <property type="match status" value="1"/>
</dbReference>
<evidence type="ECO:0000256" key="4">
    <source>
        <dbReference type="ARBA" id="ARBA00022741"/>
    </source>
</evidence>
<dbReference type="PRINTS" id="PR00959">
    <property type="entry name" value="MEVGALKINASE"/>
</dbReference>
<dbReference type="NCBIfam" id="TIGR00549">
    <property type="entry name" value="mevalon_kin"/>
    <property type="match status" value="1"/>
</dbReference>
<keyword evidence="13" id="KW-1185">Reference proteome</keyword>
<dbReference type="Pfam" id="PF00288">
    <property type="entry name" value="GHMP_kinases_N"/>
    <property type="match status" value="1"/>
</dbReference>
<reference evidence="12 13" key="1">
    <citation type="submission" date="2023-10" db="EMBL/GenBank/DDBJ databases">
        <title>Nicoliella lavandulae sp. nov. isolated from Lavandula angustifolia flowers.</title>
        <authorList>
            <person name="Alcantara C."/>
            <person name="Zuniga M."/>
            <person name="Landete J.M."/>
            <person name="Monedero V."/>
        </authorList>
    </citation>
    <scope>NUCLEOTIDE SEQUENCE [LARGE SCALE GENOMIC DNA]</scope>
    <source>
        <strain evidence="12 13">Es01</strain>
    </source>
</reference>
<gene>
    <name evidence="12" type="primary">mvk</name>
    <name evidence="12" type="ORF">R4146_05470</name>
</gene>
<dbReference type="PANTHER" id="PTHR43290:SF2">
    <property type="entry name" value="MEVALONATE KINASE"/>
    <property type="match status" value="1"/>
</dbReference>
<dbReference type="InterPro" id="IPR013750">
    <property type="entry name" value="GHMP_kinase_C_dom"/>
</dbReference>
<dbReference type="SUPFAM" id="SSF54211">
    <property type="entry name" value="Ribosomal protein S5 domain 2-like"/>
    <property type="match status" value="1"/>
</dbReference>
<dbReference type="InterPro" id="IPR036554">
    <property type="entry name" value="GHMP_kinase_C_sf"/>
</dbReference>
<evidence type="ECO:0000259" key="10">
    <source>
        <dbReference type="Pfam" id="PF00288"/>
    </source>
</evidence>
<dbReference type="InterPro" id="IPR006204">
    <property type="entry name" value="GHMP_kinase_N_dom"/>
</dbReference>
<dbReference type="GO" id="GO:0004496">
    <property type="term" value="F:mevalonate kinase activity"/>
    <property type="evidence" value="ECO:0007669"/>
    <property type="project" value="UniProtKB-EC"/>
</dbReference>
<keyword evidence="2" id="KW-0444">Lipid biosynthesis</keyword>
<dbReference type="InterPro" id="IPR014721">
    <property type="entry name" value="Ribsml_uS5_D2-typ_fold_subgr"/>
</dbReference>
<protein>
    <submittedName>
        <fullName evidence="12">Mevalonate kinase</fullName>
        <ecNumber evidence="12">2.7.1.36</ecNumber>
    </submittedName>
</protein>
<dbReference type="Pfam" id="PF08544">
    <property type="entry name" value="GHMP_kinases_C"/>
    <property type="match status" value="1"/>
</dbReference>
<feature type="domain" description="GHMP kinase N-terminal" evidence="10">
    <location>
        <begin position="70"/>
        <end position="149"/>
    </location>
</feature>
<name>A0ABU8SL21_9LACO</name>
<keyword evidence="1" id="KW-0963">Cytoplasm</keyword>
<organism evidence="12 13">
    <name type="scientific">Nicoliella lavandulae</name>
    <dbReference type="NCBI Taxonomy" id="3082954"/>
    <lineage>
        <taxon>Bacteria</taxon>
        <taxon>Bacillati</taxon>
        <taxon>Bacillota</taxon>
        <taxon>Bacilli</taxon>
        <taxon>Lactobacillales</taxon>
        <taxon>Lactobacillaceae</taxon>
        <taxon>Nicoliella</taxon>
    </lineage>
</organism>